<accession>A0ABV1HMC4</accession>
<protein>
    <submittedName>
        <fullName evidence="1">Uncharacterized protein</fullName>
    </submittedName>
</protein>
<comment type="caution">
    <text evidence="1">The sequence shown here is derived from an EMBL/GenBank/DDBJ whole genome shotgun (WGS) entry which is preliminary data.</text>
</comment>
<name>A0ABV1HMC4_9FIRM</name>
<evidence type="ECO:0000313" key="2">
    <source>
        <dbReference type="Proteomes" id="UP001437460"/>
    </source>
</evidence>
<gene>
    <name evidence="1" type="ORF">WMO41_09890</name>
</gene>
<sequence>MKMTLRSPRAGVVVERFGDKRKYLYKIVENNPLCLIKPCTTLLSLAEISADAKIIGPDGQPVPATGEYYITAETMDPYHIVTDWF</sequence>
<dbReference type="RefSeq" id="WP_349229604.1">
    <property type="nucleotide sequence ID" value="NZ_JBBMFJ010000019.1"/>
</dbReference>
<organism evidence="1 2">
    <name type="scientific">Ventrimonas faecis</name>
    <dbReference type="NCBI Taxonomy" id="3133170"/>
    <lineage>
        <taxon>Bacteria</taxon>
        <taxon>Bacillati</taxon>
        <taxon>Bacillota</taxon>
        <taxon>Clostridia</taxon>
        <taxon>Lachnospirales</taxon>
        <taxon>Lachnospiraceae</taxon>
        <taxon>Ventrimonas</taxon>
    </lineage>
</organism>
<evidence type="ECO:0000313" key="1">
    <source>
        <dbReference type="EMBL" id="MEQ2563464.1"/>
    </source>
</evidence>
<proteinExistence type="predicted"/>
<reference evidence="1 2" key="1">
    <citation type="submission" date="2024-03" db="EMBL/GenBank/DDBJ databases">
        <title>Human intestinal bacterial collection.</title>
        <authorList>
            <person name="Pauvert C."/>
            <person name="Hitch T.C.A."/>
            <person name="Clavel T."/>
        </authorList>
    </citation>
    <scope>NUCLEOTIDE SEQUENCE [LARGE SCALE GENOMIC DNA]</scope>
    <source>
        <strain evidence="1 2">CLA-AP-H27</strain>
    </source>
</reference>
<dbReference type="EMBL" id="JBBMFJ010000019">
    <property type="protein sequence ID" value="MEQ2563464.1"/>
    <property type="molecule type" value="Genomic_DNA"/>
</dbReference>
<dbReference type="Proteomes" id="UP001437460">
    <property type="component" value="Unassembled WGS sequence"/>
</dbReference>
<keyword evidence="2" id="KW-1185">Reference proteome</keyword>